<gene>
    <name evidence="1" type="ORF">PVNG_05507</name>
</gene>
<evidence type="ECO:0000313" key="1">
    <source>
        <dbReference type="EMBL" id="KNA02166.1"/>
    </source>
</evidence>
<proteinExistence type="predicted"/>
<protein>
    <submittedName>
        <fullName evidence="1">Uncharacterized protein</fullName>
    </submittedName>
</protein>
<accession>A0A0J9U1Q0</accession>
<dbReference type="Pfam" id="PF05795">
    <property type="entry name" value="Plasmodium_Vir"/>
    <property type="match status" value="1"/>
</dbReference>
<sequence length="428" mass="49568">MFNYLKLLFSYLNFDCYNAYKYRFLDRYYRSLKEAYEAPVKDYISKLSGDKDKFKKLYNELGLYLSDDHVHSSECKNFICCRYMSYLVHKEIRKLNNTICDQKTFKEFQNFSKMLTQKIGANTCEQKFDYLTTEEIDKMQMLYTLYDYYNGIKHLNVNKVDEKNKLCSTLALFVKTFNNINVDLLKEDEFNRKLEDLKELMKSKHEWATNSTCSSNLKSIRLKRIDPPPERVLPNHNEQQLALTDPLTSEVVKGQKTDLEPHVAPESEIKSELEEASRLHTASTSNGLSGLRDSLGSNNILGREEEFKSSRSTELGSRQKTIEMLKRSQERELTGIHTDLSFYRNNMGEYRPRDSMDEENLVVNLPTPPNDQEGVLVTMKNTLSSIVQNVDPVPVVGVSGGMGALFLLFEVLEILNLHPLCTIHLNKN</sequence>
<dbReference type="AlphaFoldDB" id="A0A0J9U1Q0"/>
<evidence type="ECO:0000313" key="2">
    <source>
        <dbReference type="Proteomes" id="UP000053239"/>
    </source>
</evidence>
<dbReference type="InterPro" id="IPR008780">
    <property type="entry name" value="Plasmodium_Vir"/>
</dbReference>
<dbReference type="Proteomes" id="UP000053239">
    <property type="component" value="Unassembled WGS sequence"/>
</dbReference>
<name>A0A0J9U1Q0_PLAVI</name>
<dbReference type="EMBL" id="KQ235194">
    <property type="protein sequence ID" value="KNA02166.1"/>
    <property type="molecule type" value="Genomic_DNA"/>
</dbReference>
<organism evidence="1 2">
    <name type="scientific">Plasmodium vivax North Korean</name>
    <dbReference type="NCBI Taxonomy" id="1035514"/>
    <lineage>
        <taxon>Eukaryota</taxon>
        <taxon>Sar</taxon>
        <taxon>Alveolata</taxon>
        <taxon>Apicomplexa</taxon>
        <taxon>Aconoidasida</taxon>
        <taxon>Haemosporida</taxon>
        <taxon>Plasmodiidae</taxon>
        <taxon>Plasmodium</taxon>
        <taxon>Plasmodium (Plasmodium)</taxon>
    </lineage>
</organism>
<reference evidence="1 2" key="1">
    <citation type="submission" date="2011-09" db="EMBL/GenBank/DDBJ databases">
        <title>The Genome Sequence of Plasmodium vivax North Korean.</title>
        <authorList>
            <consortium name="The Broad Institute Genome Sequencing Platform"/>
            <consortium name="The Broad Institute Genome Sequencing Center for Infectious Disease"/>
            <person name="Neafsey D."/>
            <person name="Carlton J."/>
            <person name="Barnwell J."/>
            <person name="Collins W."/>
            <person name="Escalante A."/>
            <person name="Mullikin J."/>
            <person name="Saul A."/>
            <person name="Guigo R."/>
            <person name="Camara F."/>
            <person name="Young S.K."/>
            <person name="Zeng Q."/>
            <person name="Gargeya S."/>
            <person name="Fitzgerald M."/>
            <person name="Haas B."/>
            <person name="Abouelleil A."/>
            <person name="Alvarado L."/>
            <person name="Arachchi H.M."/>
            <person name="Berlin A."/>
            <person name="Brown A."/>
            <person name="Chapman S.B."/>
            <person name="Chen Z."/>
            <person name="Dunbar C."/>
            <person name="Freedman E."/>
            <person name="Gearin G."/>
            <person name="Gellesch M."/>
            <person name="Goldberg J."/>
            <person name="Griggs A."/>
            <person name="Gujja S."/>
            <person name="Heiman D."/>
            <person name="Howarth C."/>
            <person name="Larson L."/>
            <person name="Lui A."/>
            <person name="MacDonald P.J.P."/>
            <person name="Montmayeur A."/>
            <person name="Murphy C."/>
            <person name="Neiman D."/>
            <person name="Pearson M."/>
            <person name="Priest M."/>
            <person name="Roberts A."/>
            <person name="Saif S."/>
            <person name="Shea T."/>
            <person name="Shenoy N."/>
            <person name="Sisk P."/>
            <person name="Stolte C."/>
            <person name="Sykes S."/>
            <person name="Wortman J."/>
            <person name="Nusbaum C."/>
            <person name="Birren B."/>
        </authorList>
    </citation>
    <scope>NUCLEOTIDE SEQUENCE [LARGE SCALE GENOMIC DNA]</scope>
    <source>
        <strain evidence="1 2">North Korean</strain>
    </source>
</reference>